<organism evidence="2 3">
    <name type="scientific">Paracoccus litorisediminis</name>
    <dbReference type="NCBI Taxonomy" id="2006130"/>
    <lineage>
        <taxon>Bacteria</taxon>
        <taxon>Pseudomonadati</taxon>
        <taxon>Pseudomonadota</taxon>
        <taxon>Alphaproteobacteria</taxon>
        <taxon>Rhodobacterales</taxon>
        <taxon>Paracoccaceae</taxon>
        <taxon>Paracoccus</taxon>
    </lineage>
</organism>
<feature type="domain" description="N-acetyltransferase" evidence="1">
    <location>
        <begin position="120"/>
        <end position="258"/>
    </location>
</feature>
<accession>A0A844HEL7</accession>
<evidence type="ECO:0000313" key="3">
    <source>
        <dbReference type="Proteomes" id="UP000449846"/>
    </source>
</evidence>
<dbReference type="Gene3D" id="3.30.70.100">
    <property type="match status" value="1"/>
</dbReference>
<evidence type="ECO:0000259" key="1">
    <source>
        <dbReference type="PROSITE" id="PS51186"/>
    </source>
</evidence>
<keyword evidence="3" id="KW-1185">Reference proteome</keyword>
<dbReference type="GO" id="GO:0016747">
    <property type="term" value="F:acyltransferase activity, transferring groups other than amino-acyl groups"/>
    <property type="evidence" value="ECO:0007669"/>
    <property type="project" value="InterPro"/>
</dbReference>
<dbReference type="Pfam" id="PF03992">
    <property type="entry name" value="ABM"/>
    <property type="match status" value="1"/>
</dbReference>
<dbReference type="InterPro" id="IPR007138">
    <property type="entry name" value="ABM_dom"/>
</dbReference>
<dbReference type="PROSITE" id="PS51186">
    <property type="entry name" value="GNAT"/>
    <property type="match status" value="1"/>
</dbReference>
<dbReference type="Pfam" id="PF13508">
    <property type="entry name" value="Acetyltransf_7"/>
    <property type="match status" value="1"/>
</dbReference>
<sequence length="270" mass="28586">MSGCACGHHHHHHHDAALGGTEIPLTQPLIALSGHLTCADISQMMLALDLLPDHVALSRAEPGNLRFDLSQTEDPLIWRLDELFADAEAFAAHQARTKASEWGQRSKDIARAFDRVEVLPRIRPEHPQEAAAISALLRLAFGGQDEARLVEMLRDQDDLTLSFVAEAGGSIIGHVALSPLQAEGSALALAPVAVHPAAQKRGIGDALIRAALDAVPGHTIVVLGDPAYYSRFGFKPADLASPYAGPHLMALGPALPKGSAITHAPAFAAL</sequence>
<name>A0A844HEL7_9RHOB</name>
<reference evidence="2 3" key="1">
    <citation type="submission" date="2019-11" db="EMBL/GenBank/DDBJ databases">
        <authorList>
            <person name="Dong K."/>
        </authorList>
    </citation>
    <scope>NUCLEOTIDE SEQUENCE [LARGE SCALE GENOMIC DNA]</scope>
    <source>
        <strain evidence="2 3">NBRC 112902</strain>
    </source>
</reference>
<dbReference type="RefSeq" id="WP_155037696.1">
    <property type="nucleotide sequence ID" value="NZ_WMIG01000001.1"/>
</dbReference>
<dbReference type="InterPro" id="IPR000182">
    <property type="entry name" value="GNAT_dom"/>
</dbReference>
<dbReference type="InterPro" id="IPR016181">
    <property type="entry name" value="Acyl_CoA_acyltransferase"/>
</dbReference>
<dbReference type="Proteomes" id="UP000449846">
    <property type="component" value="Unassembled WGS sequence"/>
</dbReference>
<gene>
    <name evidence="2" type="ORF">GL300_00865</name>
</gene>
<keyword evidence="2" id="KW-0808">Transferase</keyword>
<dbReference type="EMBL" id="WMIG01000001">
    <property type="protein sequence ID" value="MTH57756.1"/>
    <property type="molecule type" value="Genomic_DNA"/>
</dbReference>
<proteinExistence type="predicted"/>
<dbReference type="OrthoDB" id="9797178at2"/>
<comment type="caution">
    <text evidence="2">The sequence shown here is derived from an EMBL/GenBank/DDBJ whole genome shotgun (WGS) entry which is preliminary data.</text>
</comment>
<evidence type="ECO:0000313" key="2">
    <source>
        <dbReference type="EMBL" id="MTH57756.1"/>
    </source>
</evidence>
<dbReference type="Gene3D" id="3.40.630.30">
    <property type="match status" value="1"/>
</dbReference>
<dbReference type="CDD" id="cd04301">
    <property type="entry name" value="NAT_SF"/>
    <property type="match status" value="1"/>
</dbReference>
<dbReference type="AlphaFoldDB" id="A0A844HEL7"/>
<dbReference type="SUPFAM" id="SSF54909">
    <property type="entry name" value="Dimeric alpha+beta barrel"/>
    <property type="match status" value="1"/>
</dbReference>
<dbReference type="SUPFAM" id="SSF55729">
    <property type="entry name" value="Acyl-CoA N-acyltransferases (Nat)"/>
    <property type="match status" value="1"/>
</dbReference>
<protein>
    <submittedName>
        <fullName evidence="2">GNAT family N-acetyltransferase</fullName>
    </submittedName>
</protein>
<dbReference type="InterPro" id="IPR011008">
    <property type="entry name" value="Dimeric_a/b-barrel"/>
</dbReference>